<evidence type="ECO:0000259" key="9">
    <source>
        <dbReference type="Pfam" id="PF02782"/>
    </source>
</evidence>
<keyword evidence="2" id="KW-0808">Transferase</keyword>
<evidence type="ECO:0000313" key="12">
    <source>
        <dbReference type="EMBL" id="UYU92930.1"/>
    </source>
</evidence>
<dbReference type="GO" id="GO:0019301">
    <property type="term" value="P:rhamnose catabolic process"/>
    <property type="evidence" value="ECO:0007669"/>
    <property type="project" value="InterPro"/>
</dbReference>
<feature type="domain" description="Carbohydrate kinase FGGY N-terminal" evidence="8">
    <location>
        <begin position="9"/>
        <end position="248"/>
    </location>
</feature>
<dbReference type="Proteomes" id="UP000460317">
    <property type="component" value="Unassembled WGS sequence"/>
</dbReference>
<evidence type="ECO:0000313" key="10">
    <source>
        <dbReference type="EMBL" id="KAB4452330.1"/>
    </source>
</evidence>
<dbReference type="Gene3D" id="3.30.420.40">
    <property type="match status" value="2"/>
</dbReference>
<gene>
    <name evidence="10" type="ORF">GAN93_12075</name>
    <name evidence="11" type="ORF">KQP68_24455</name>
    <name evidence="12" type="ORF">KQP74_09890</name>
</gene>
<dbReference type="PANTHER" id="PTHR10196:SF93">
    <property type="entry name" value="L-RHAMNULOKINASE"/>
    <property type="match status" value="1"/>
</dbReference>
<dbReference type="PANTHER" id="PTHR10196">
    <property type="entry name" value="SUGAR KINASE"/>
    <property type="match status" value="1"/>
</dbReference>
<dbReference type="EMBL" id="CP083685">
    <property type="protein sequence ID" value="UYU92930.1"/>
    <property type="molecule type" value="Genomic_DNA"/>
</dbReference>
<reference evidence="10 13" key="1">
    <citation type="journal article" date="2019" name="Nat. Med.">
        <title>A library of human gut bacterial isolates paired with longitudinal multiomics data enables mechanistic microbiome research.</title>
        <authorList>
            <person name="Poyet M."/>
            <person name="Groussin M."/>
            <person name="Gibbons S.M."/>
            <person name="Avila-Pacheco J."/>
            <person name="Jiang X."/>
            <person name="Kearney S.M."/>
            <person name="Perrotta A.R."/>
            <person name="Berdy B."/>
            <person name="Zhao S."/>
            <person name="Lieberman T.D."/>
            <person name="Swanson P.K."/>
            <person name="Smith M."/>
            <person name="Roesemann S."/>
            <person name="Alexander J.E."/>
            <person name="Rich S.A."/>
            <person name="Livny J."/>
            <person name="Vlamakis H."/>
            <person name="Clish C."/>
            <person name="Bullock K."/>
            <person name="Deik A."/>
            <person name="Scott J."/>
            <person name="Pierce K.A."/>
            <person name="Xavier R.J."/>
            <person name="Alm E.J."/>
        </authorList>
    </citation>
    <scope>NUCLEOTIDE SEQUENCE [LARGE SCALE GENOMIC DNA]</scope>
    <source>
        <strain evidence="10 13">BIOML-A165</strain>
    </source>
</reference>
<evidence type="ECO:0000256" key="5">
    <source>
        <dbReference type="ARBA" id="ARBA00022840"/>
    </source>
</evidence>
<dbReference type="InterPro" id="IPR013449">
    <property type="entry name" value="Rhamnulokinase"/>
</dbReference>
<dbReference type="InterPro" id="IPR000577">
    <property type="entry name" value="Carb_kinase_FGGY"/>
</dbReference>
<evidence type="ECO:0000256" key="2">
    <source>
        <dbReference type="ARBA" id="ARBA00022679"/>
    </source>
</evidence>
<evidence type="ECO:0000313" key="13">
    <source>
        <dbReference type="Proteomes" id="UP000460317"/>
    </source>
</evidence>
<dbReference type="Pfam" id="PF00370">
    <property type="entry name" value="FGGY_N"/>
    <property type="match status" value="1"/>
</dbReference>
<dbReference type="InterPro" id="IPR018484">
    <property type="entry name" value="FGGY_N"/>
</dbReference>
<dbReference type="GO" id="GO:0008993">
    <property type="term" value="F:rhamnulokinase activity"/>
    <property type="evidence" value="ECO:0007669"/>
    <property type="project" value="InterPro"/>
</dbReference>
<keyword evidence="6" id="KW-1015">Disulfide bond</keyword>
<reference evidence="11 14" key="2">
    <citation type="submission" date="2021-06" db="EMBL/GenBank/DDBJ databases">
        <title>Interrogation of the integrated mobile genetic elements in gut-associated Bacteroides with a consensus prediction approach.</title>
        <authorList>
            <person name="Campbell D.E."/>
            <person name="Leigh J.R."/>
            <person name="Kim T."/>
            <person name="England W."/>
            <person name="Whitaker R.J."/>
            <person name="Degnan P.H."/>
        </authorList>
    </citation>
    <scope>NUCLEOTIDE SEQUENCE</scope>
    <source>
        <strain evidence="12">VPI-3443</strain>
        <strain evidence="11 14">WAL8669</strain>
    </source>
</reference>
<evidence type="ECO:0000256" key="6">
    <source>
        <dbReference type="ARBA" id="ARBA00023157"/>
    </source>
</evidence>
<dbReference type="SUPFAM" id="SSF53067">
    <property type="entry name" value="Actin-like ATPase domain"/>
    <property type="match status" value="2"/>
</dbReference>
<comment type="similarity">
    <text evidence="1">Belongs to the FGGY kinase family.</text>
</comment>
<organism evidence="10 13">
    <name type="scientific">Bacteroides thetaiotaomicron</name>
    <dbReference type="NCBI Taxonomy" id="818"/>
    <lineage>
        <taxon>Bacteria</taxon>
        <taxon>Pseudomonadati</taxon>
        <taxon>Bacteroidota</taxon>
        <taxon>Bacteroidia</taxon>
        <taxon>Bacteroidales</taxon>
        <taxon>Bacteroidaceae</taxon>
        <taxon>Bacteroides</taxon>
    </lineage>
</organism>
<evidence type="ECO:0000313" key="11">
    <source>
        <dbReference type="EMBL" id="UYU66672.1"/>
    </source>
</evidence>
<dbReference type="GO" id="GO:0004370">
    <property type="term" value="F:glycerol kinase activity"/>
    <property type="evidence" value="ECO:0007669"/>
    <property type="project" value="TreeGrafter"/>
</dbReference>
<dbReference type="InterPro" id="IPR043129">
    <property type="entry name" value="ATPase_NBD"/>
</dbReference>
<dbReference type="EMBL" id="WCSB01000009">
    <property type="protein sequence ID" value="KAB4452330.1"/>
    <property type="molecule type" value="Genomic_DNA"/>
</dbReference>
<evidence type="ECO:0000256" key="1">
    <source>
        <dbReference type="ARBA" id="ARBA00009156"/>
    </source>
</evidence>
<evidence type="ECO:0000313" key="14">
    <source>
        <dbReference type="Proteomes" id="UP001156218"/>
    </source>
</evidence>
<evidence type="ECO:0000259" key="8">
    <source>
        <dbReference type="Pfam" id="PF00370"/>
    </source>
</evidence>
<dbReference type="GO" id="GO:0006071">
    <property type="term" value="P:glycerol metabolic process"/>
    <property type="evidence" value="ECO:0007669"/>
    <property type="project" value="TreeGrafter"/>
</dbReference>
<name>A0A139KZX5_BACT4</name>
<dbReference type="Pfam" id="PF02782">
    <property type="entry name" value="FGGY_C"/>
    <property type="match status" value="1"/>
</dbReference>
<keyword evidence="3" id="KW-0547">Nucleotide-binding</keyword>
<dbReference type="GO" id="GO:0005829">
    <property type="term" value="C:cytosol"/>
    <property type="evidence" value="ECO:0007669"/>
    <property type="project" value="TreeGrafter"/>
</dbReference>
<keyword evidence="4 10" id="KW-0418">Kinase</keyword>
<dbReference type="AlphaFoldDB" id="A0A139KZX5"/>
<keyword evidence="7" id="KW-0684">Rhamnose metabolism</keyword>
<sequence>MKDTTRNTYLAVDFGGGSGRVIAGSLLQGKLELKEIHRFTNRQVKLGNHVYWDFPALFEDMKTGLKLAAQKGYHVKGIGIDTWGVDFGLIDKKGNLLGNPVCYRDARTDGMPDKVFQILDAQKHYACTGIQVMPINTLFQLYSMQQNQDVLLEVAQRLLFMPDLFSYYLTGVANNEYCIASTSELLDAHQRNWSMDTIRTLGLPEHLFGEIILPGTVRGTLKEEIGRETGLGTVDIIAVGSHDTASAVAAVPATEGQVAFLSSGTWSLLGVEVDEPILTEEARLAQFTNEGGVGGHIRFLQNITGLWILQRLMSEWKLRGEEQSYDMILPQAADAEIDTIIPVDDAEFMNPENMETALLNYCRNHSLKVPGNKAEMVKCVLQSLASKYREAVAQLNRCLPSPIHRLNIIGGGSQNKLLNQLTANALGIPVYAGPVEATAMGNILTQAMAKGEISSLREIREIVSRSVTPQVYYPEK</sequence>
<dbReference type="EMBL" id="CP083680">
    <property type="protein sequence ID" value="UYU66672.1"/>
    <property type="molecule type" value="Genomic_DNA"/>
</dbReference>
<evidence type="ECO:0000256" key="4">
    <source>
        <dbReference type="ARBA" id="ARBA00022777"/>
    </source>
</evidence>
<dbReference type="Proteomes" id="UP001162960">
    <property type="component" value="Chromosome"/>
</dbReference>
<dbReference type="Proteomes" id="UP001156218">
    <property type="component" value="Chromosome"/>
</dbReference>
<evidence type="ECO:0000256" key="7">
    <source>
        <dbReference type="ARBA" id="ARBA00023308"/>
    </source>
</evidence>
<dbReference type="CDD" id="cd07771">
    <property type="entry name" value="ASKHA_NBD_FGGY_RhaB-like"/>
    <property type="match status" value="1"/>
</dbReference>
<dbReference type="GO" id="GO:0005524">
    <property type="term" value="F:ATP binding"/>
    <property type="evidence" value="ECO:0007669"/>
    <property type="project" value="UniProtKB-KW"/>
</dbReference>
<evidence type="ECO:0000256" key="3">
    <source>
        <dbReference type="ARBA" id="ARBA00022741"/>
    </source>
</evidence>
<dbReference type="InterPro" id="IPR018485">
    <property type="entry name" value="FGGY_C"/>
</dbReference>
<dbReference type="RefSeq" id="WP_048696618.1">
    <property type="nucleotide sequence ID" value="NZ_CAXSMB010000008.1"/>
</dbReference>
<protein>
    <submittedName>
        <fullName evidence="10">Rhamnulokinase</fullName>
    </submittedName>
</protein>
<proteinExistence type="inferred from homology"/>
<feature type="domain" description="Carbohydrate kinase FGGY C-terminal" evidence="9">
    <location>
        <begin position="260"/>
        <end position="449"/>
    </location>
</feature>
<dbReference type="PIRSF" id="PIRSF000538">
    <property type="entry name" value="GlpK"/>
    <property type="match status" value="1"/>
</dbReference>
<accession>A0A139KZX5</accession>
<keyword evidence="5" id="KW-0067">ATP-binding</keyword>